<sequence length="165" mass="17580">MTNEPAEAATEAAGEQPERRSAVLAMVNAALAKLTAERRQRQPSAADLTIAELERQLGHPKGALASPLKPVNRSRVPRLATIQTMATALNIDAADLGQAFMTDFIGDGDEKTIHQQRAADIIGELPPALQRLALRQLEALAEHSRGCERAHDAAFLAKDADGSSA</sequence>
<dbReference type="EMBL" id="CP016793">
    <property type="protein sequence ID" value="ANZ36451.1"/>
    <property type="molecule type" value="Genomic_DNA"/>
</dbReference>
<accession>A0A1B2HFF1</accession>
<evidence type="ECO:0000313" key="3">
    <source>
        <dbReference type="Proteomes" id="UP000093053"/>
    </source>
</evidence>
<evidence type="ECO:0000256" key="1">
    <source>
        <dbReference type="SAM" id="MobiDB-lite"/>
    </source>
</evidence>
<dbReference type="Proteomes" id="UP000093053">
    <property type="component" value="Chromosome"/>
</dbReference>
<gene>
    <name evidence="2" type="ORF">BBK82_10625</name>
</gene>
<reference evidence="2 3" key="1">
    <citation type="submission" date="2016-07" db="EMBL/GenBank/DDBJ databases">
        <title>Complete genome sequence of the Lentzea guizhouensis DHS C013.</title>
        <authorList>
            <person name="Cao C."/>
        </authorList>
    </citation>
    <scope>NUCLEOTIDE SEQUENCE [LARGE SCALE GENOMIC DNA]</scope>
    <source>
        <strain evidence="2 3">DHS C013</strain>
    </source>
</reference>
<organism evidence="2 3">
    <name type="scientific">Lentzea guizhouensis</name>
    <dbReference type="NCBI Taxonomy" id="1586287"/>
    <lineage>
        <taxon>Bacteria</taxon>
        <taxon>Bacillati</taxon>
        <taxon>Actinomycetota</taxon>
        <taxon>Actinomycetes</taxon>
        <taxon>Pseudonocardiales</taxon>
        <taxon>Pseudonocardiaceae</taxon>
        <taxon>Lentzea</taxon>
    </lineage>
</organism>
<name>A0A1B2HFF1_9PSEU</name>
<proteinExistence type="predicted"/>
<protein>
    <submittedName>
        <fullName evidence="2">Uncharacterized protein</fullName>
    </submittedName>
</protein>
<evidence type="ECO:0000313" key="2">
    <source>
        <dbReference type="EMBL" id="ANZ36451.1"/>
    </source>
</evidence>
<dbReference type="KEGG" id="led:BBK82_10625"/>
<dbReference type="OrthoDB" id="9979924at2"/>
<dbReference type="RefSeq" id="WP_065914854.1">
    <property type="nucleotide sequence ID" value="NZ_CP016793.1"/>
</dbReference>
<keyword evidence="3" id="KW-1185">Reference proteome</keyword>
<feature type="compositionally biased region" description="Low complexity" evidence="1">
    <location>
        <begin position="1"/>
        <end position="15"/>
    </location>
</feature>
<feature type="region of interest" description="Disordered" evidence="1">
    <location>
        <begin position="1"/>
        <end position="20"/>
    </location>
</feature>
<dbReference type="AlphaFoldDB" id="A0A1B2HFF1"/>